<proteinExistence type="predicted"/>
<evidence type="ECO:0000313" key="1">
    <source>
        <dbReference type="EMBL" id="OJJ45279.1"/>
    </source>
</evidence>
<dbReference type="EMBL" id="KV878345">
    <property type="protein sequence ID" value="OJJ45279.1"/>
    <property type="molecule type" value="Genomic_DNA"/>
</dbReference>
<accession>A0A1L9SDM6</accession>
<evidence type="ECO:0000313" key="2">
    <source>
        <dbReference type="Proteomes" id="UP000184188"/>
    </source>
</evidence>
<dbReference type="VEuPathDB" id="FungiDB:ASPZODRAFT_564907"/>
<protein>
    <submittedName>
        <fullName evidence="1">Uncharacterized protein</fullName>
    </submittedName>
</protein>
<reference evidence="2" key="1">
    <citation type="journal article" date="2017" name="Genome Biol.">
        <title>Comparative genomics reveals high biological diversity and specific adaptations in the industrially and medically important fungal genus Aspergillus.</title>
        <authorList>
            <person name="de Vries R.P."/>
            <person name="Riley R."/>
            <person name="Wiebenga A."/>
            <person name="Aguilar-Osorio G."/>
            <person name="Amillis S."/>
            <person name="Uchima C.A."/>
            <person name="Anderluh G."/>
            <person name="Asadollahi M."/>
            <person name="Askin M."/>
            <person name="Barry K."/>
            <person name="Battaglia E."/>
            <person name="Bayram O."/>
            <person name="Benocci T."/>
            <person name="Braus-Stromeyer S.A."/>
            <person name="Caldana C."/>
            <person name="Canovas D."/>
            <person name="Cerqueira G.C."/>
            <person name="Chen F."/>
            <person name="Chen W."/>
            <person name="Choi C."/>
            <person name="Clum A."/>
            <person name="Dos Santos R.A."/>
            <person name="Damasio A.R."/>
            <person name="Diallinas G."/>
            <person name="Emri T."/>
            <person name="Fekete E."/>
            <person name="Flipphi M."/>
            <person name="Freyberg S."/>
            <person name="Gallo A."/>
            <person name="Gournas C."/>
            <person name="Habgood R."/>
            <person name="Hainaut M."/>
            <person name="Harispe M.L."/>
            <person name="Henrissat B."/>
            <person name="Hilden K.S."/>
            <person name="Hope R."/>
            <person name="Hossain A."/>
            <person name="Karabika E."/>
            <person name="Karaffa L."/>
            <person name="Karanyi Z."/>
            <person name="Krasevec N."/>
            <person name="Kuo A."/>
            <person name="Kusch H."/>
            <person name="LaButti K."/>
            <person name="Lagendijk E.L."/>
            <person name="Lapidus A."/>
            <person name="Levasseur A."/>
            <person name="Lindquist E."/>
            <person name="Lipzen A."/>
            <person name="Logrieco A.F."/>
            <person name="MacCabe A."/>
            <person name="Maekelae M.R."/>
            <person name="Malavazi I."/>
            <person name="Melin P."/>
            <person name="Meyer V."/>
            <person name="Mielnichuk N."/>
            <person name="Miskei M."/>
            <person name="Molnar A.P."/>
            <person name="Mule G."/>
            <person name="Ngan C.Y."/>
            <person name="Orejas M."/>
            <person name="Orosz E."/>
            <person name="Ouedraogo J.P."/>
            <person name="Overkamp K.M."/>
            <person name="Park H.-S."/>
            <person name="Perrone G."/>
            <person name="Piumi F."/>
            <person name="Punt P.J."/>
            <person name="Ram A.F."/>
            <person name="Ramon A."/>
            <person name="Rauscher S."/>
            <person name="Record E."/>
            <person name="Riano-Pachon D.M."/>
            <person name="Robert V."/>
            <person name="Roehrig J."/>
            <person name="Ruller R."/>
            <person name="Salamov A."/>
            <person name="Salih N.S."/>
            <person name="Samson R.A."/>
            <person name="Sandor E."/>
            <person name="Sanguinetti M."/>
            <person name="Schuetze T."/>
            <person name="Sepcic K."/>
            <person name="Shelest E."/>
            <person name="Sherlock G."/>
            <person name="Sophianopoulou V."/>
            <person name="Squina F.M."/>
            <person name="Sun H."/>
            <person name="Susca A."/>
            <person name="Todd R.B."/>
            <person name="Tsang A."/>
            <person name="Unkles S.E."/>
            <person name="van de Wiele N."/>
            <person name="van Rossen-Uffink D."/>
            <person name="Oliveira J.V."/>
            <person name="Vesth T.C."/>
            <person name="Visser J."/>
            <person name="Yu J.-H."/>
            <person name="Zhou M."/>
            <person name="Andersen M.R."/>
            <person name="Archer D.B."/>
            <person name="Baker S.E."/>
            <person name="Benoit I."/>
            <person name="Brakhage A.A."/>
            <person name="Braus G.H."/>
            <person name="Fischer R."/>
            <person name="Frisvad J.C."/>
            <person name="Goldman G.H."/>
            <person name="Houbraken J."/>
            <person name="Oakley B."/>
            <person name="Pocsi I."/>
            <person name="Scazzocchio C."/>
            <person name="Seiboth B."/>
            <person name="vanKuyk P.A."/>
            <person name="Wortman J."/>
            <person name="Dyer P.S."/>
            <person name="Grigoriev I.V."/>
        </authorList>
    </citation>
    <scope>NUCLEOTIDE SEQUENCE [LARGE SCALE GENOMIC DNA]</scope>
    <source>
        <strain evidence="2">CBS 506.65</strain>
    </source>
</reference>
<name>A0A1L9SDM6_9EURO</name>
<sequence length="137" mass="15269">MRCPLAGWSRLIHRVSVPNHSSPSGCQTLHEVKPITQLPNRRIRMCFAVARLQDSILASKKVVSGQGWPSCATCNDSDTIRSTEVSKRVLLLKPGGERVFVLLKRKEQSLRRSIRDASLKEKAGRNVIALVLDREGV</sequence>
<organism evidence="1 2">
    <name type="scientific">Penicilliopsis zonata CBS 506.65</name>
    <dbReference type="NCBI Taxonomy" id="1073090"/>
    <lineage>
        <taxon>Eukaryota</taxon>
        <taxon>Fungi</taxon>
        <taxon>Dikarya</taxon>
        <taxon>Ascomycota</taxon>
        <taxon>Pezizomycotina</taxon>
        <taxon>Eurotiomycetes</taxon>
        <taxon>Eurotiomycetidae</taxon>
        <taxon>Eurotiales</taxon>
        <taxon>Aspergillaceae</taxon>
        <taxon>Penicilliopsis</taxon>
    </lineage>
</organism>
<dbReference type="GeneID" id="34615076"/>
<keyword evidence="2" id="KW-1185">Reference proteome</keyword>
<dbReference type="RefSeq" id="XP_022579789.1">
    <property type="nucleotide sequence ID" value="XM_022728612.1"/>
</dbReference>
<dbReference type="AlphaFoldDB" id="A0A1L9SDM6"/>
<dbReference type="Proteomes" id="UP000184188">
    <property type="component" value="Unassembled WGS sequence"/>
</dbReference>
<gene>
    <name evidence="1" type="ORF">ASPZODRAFT_564907</name>
</gene>